<evidence type="ECO:0000259" key="2">
    <source>
        <dbReference type="Pfam" id="PF24626"/>
    </source>
</evidence>
<dbReference type="InterPro" id="IPR005162">
    <property type="entry name" value="Retrotrans_gag_dom"/>
</dbReference>
<dbReference type="Pfam" id="PF24626">
    <property type="entry name" value="SH3_Tf2-1"/>
    <property type="match status" value="1"/>
</dbReference>
<dbReference type="InterPro" id="IPR056924">
    <property type="entry name" value="SH3_Tf2-1"/>
</dbReference>
<accession>A0AAF0QAT3</accession>
<feature type="domain" description="Retrotransposon gag" evidence="1">
    <location>
        <begin position="280"/>
        <end position="350"/>
    </location>
</feature>
<dbReference type="Proteomes" id="UP001234989">
    <property type="component" value="Chromosome 3"/>
</dbReference>
<name>A0AAF0QAT3_SOLVR</name>
<dbReference type="EMBL" id="CP133614">
    <property type="protein sequence ID" value="WMV18770.1"/>
    <property type="molecule type" value="Genomic_DNA"/>
</dbReference>
<gene>
    <name evidence="3" type="ORF">MTR67_012155</name>
</gene>
<reference evidence="3" key="1">
    <citation type="submission" date="2023-08" db="EMBL/GenBank/DDBJ databases">
        <title>A de novo genome assembly of Solanum verrucosum Schlechtendal, a Mexican diploid species geographically isolated from the other diploid A-genome species in potato relatives.</title>
        <authorList>
            <person name="Hosaka K."/>
        </authorList>
    </citation>
    <scope>NUCLEOTIDE SEQUENCE</scope>
    <source>
        <tissue evidence="3">Young leaves</tissue>
    </source>
</reference>
<dbReference type="Pfam" id="PF03732">
    <property type="entry name" value="Retrotrans_gag"/>
    <property type="match status" value="1"/>
</dbReference>
<protein>
    <recommendedName>
        <fullName evidence="5">Retrotransposon gag domain-containing protein</fullName>
    </recommendedName>
</protein>
<proteinExistence type="predicted"/>
<feature type="domain" description="Tf2-1-like SH3-like" evidence="2">
    <location>
        <begin position="39"/>
        <end position="93"/>
    </location>
</feature>
<dbReference type="InterPro" id="IPR016197">
    <property type="entry name" value="Chromo-like_dom_sf"/>
</dbReference>
<evidence type="ECO:0000259" key="1">
    <source>
        <dbReference type="Pfam" id="PF03732"/>
    </source>
</evidence>
<evidence type="ECO:0008006" key="5">
    <source>
        <dbReference type="Google" id="ProtNLM"/>
    </source>
</evidence>
<dbReference type="PANTHER" id="PTHR46148">
    <property type="entry name" value="CHROMO DOMAIN-CONTAINING PROTEIN"/>
    <property type="match status" value="1"/>
</dbReference>
<dbReference type="PANTHER" id="PTHR46148:SF56">
    <property type="entry name" value="RETROTRANSPOSON PROTEIN"/>
    <property type="match status" value="1"/>
</dbReference>
<dbReference type="SUPFAM" id="SSF54160">
    <property type="entry name" value="Chromo domain-like"/>
    <property type="match status" value="1"/>
</dbReference>
<evidence type="ECO:0000313" key="4">
    <source>
        <dbReference type="Proteomes" id="UP001234989"/>
    </source>
</evidence>
<organism evidence="3 4">
    <name type="scientific">Solanum verrucosum</name>
    <dbReference type="NCBI Taxonomy" id="315347"/>
    <lineage>
        <taxon>Eukaryota</taxon>
        <taxon>Viridiplantae</taxon>
        <taxon>Streptophyta</taxon>
        <taxon>Embryophyta</taxon>
        <taxon>Tracheophyta</taxon>
        <taxon>Spermatophyta</taxon>
        <taxon>Magnoliopsida</taxon>
        <taxon>eudicotyledons</taxon>
        <taxon>Gunneridae</taxon>
        <taxon>Pentapetalae</taxon>
        <taxon>asterids</taxon>
        <taxon>lamiids</taxon>
        <taxon>Solanales</taxon>
        <taxon>Solanaceae</taxon>
        <taxon>Solanoideae</taxon>
        <taxon>Solaneae</taxon>
        <taxon>Solanum</taxon>
    </lineage>
</organism>
<sequence length="364" mass="42156">MNILYHPGKANVVVNAMSKLSMASTSHFEKRELEFEVDDWVYLKVSPMKGVMRFGKKGKHSPWYIDPYRISNRIGNVAYELELPQELATVHPILDRQVCRLRTTEVASVEVLWRNQFVEEATWEDEENMKKRYPHLFEPGEVPDQVSQAMGSLGASRGSRVPVPPRFILPLRTYIKGCPARRNVEEQGVPNAPEVQPQGEVTNAEFREVIRMLSQAVTKKVRQRENRQEGNDTSRIREFLRMNPPSFTGSSTTEDPENLIEELQKIFEVMHVIAAERVELATYQLKNVATTWFDQWKKSRAEDAPILSWAVFESTFLGHFFPRELREAKVREFLTLKQDSLCVHEYGFKLTVTTRKNERLSKSL</sequence>
<dbReference type="AlphaFoldDB" id="A0AAF0QAT3"/>
<keyword evidence="4" id="KW-1185">Reference proteome</keyword>
<evidence type="ECO:0000313" key="3">
    <source>
        <dbReference type="EMBL" id="WMV18770.1"/>
    </source>
</evidence>